<dbReference type="Proteomes" id="UP001549291">
    <property type="component" value="Unassembled WGS sequence"/>
</dbReference>
<dbReference type="EMBL" id="JBEPTQ010000002">
    <property type="protein sequence ID" value="MET4721198.1"/>
    <property type="molecule type" value="Genomic_DNA"/>
</dbReference>
<organism evidence="1 2">
    <name type="scientific">Bradyrhizobium japonicum</name>
    <dbReference type="NCBI Taxonomy" id="375"/>
    <lineage>
        <taxon>Bacteria</taxon>
        <taxon>Pseudomonadati</taxon>
        <taxon>Pseudomonadota</taxon>
        <taxon>Alphaproteobacteria</taxon>
        <taxon>Hyphomicrobiales</taxon>
        <taxon>Nitrobacteraceae</taxon>
        <taxon>Bradyrhizobium</taxon>
    </lineage>
</organism>
<accession>A0ABV2RW85</accession>
<proteinExistence type="predicted"/>
<evidence type="ECO:0000313" key="1">
    <source>
        <dbReference type="EMBL" id="MET4721198.1"/>
    </source>
</evidence>
<evidence type="ECO:0000313" key="2">
    <source>
        <dbReference type="Proteomes" id="UP001549291"/>
    </source>
</evidence>
<reference evidence="1 2" key="1">
    <citation type="submission" date="2024-06" db="EMBL/GenBank/DDBJ databases">
        <title>Genomic Encyclopedia of Type Strains, Phase V (KMG-V): Genome sequencing to study the core and pangenomes of soil and plant-associated prokaryotes.</title>
        <authorList>
            <person name="Whitman W."/>
        </authorList>
    </citation>
    <scope>NUCLEOTIDE SEQUENCE [LARGE SCALE GENOMIC DNA]</scope>
    <source>
        <strain evidence="1 2">USDA 160</strain>
    </source>
</reference>
<evidence type="ECO:0008006" key="3">
    <source>
        <dbReference type="Google" id="ProtNLM"/>
    </source>
</evidence>
<sequence length="32" mass="3534">MRSSPSIVPAGRLDRDIYLVLEDFDARASPVS</sequence>
<gene>
    <name evidence="1" type="ORF">ABIF63_005304</name>
</gene>
<keyword evidence="2" id="KW-1185">Reference proteome</keyword>
<name>A0ABV2RW85_BRAJP</name>
<comment type="caution">
    <text evidence="1">The sequence shown here is derived from an EMBL/GenBank/DDBJ whole genome shotgun (WGS) entry which is preliminary data.</text>
</comment>
<protein>
    <recommendedName>
        <fullName evidence="3">Transposase</fullName>
    </recommendedName>
</protein>